<dbReference type="AlphaFoldDB" id="A0A383CWJ1"/>
<dbReference type="SUPFAM" id="SSF48452">
    <property type="entry name" value="TPR-like"/>
    <property type="match status" value="1"/>
</dbReference>
<dbReference type="Gene3D" id="1.25.40.10">
    <property type="entry name" value="Tetratricopeptide repeat domain"/>
    <property type="match status" value="1"/>
</dbReference>
<feature type="non-terminal residue" evidence="1">
    <location>
        <position position="107"/>
    </location>
</feature>
<reference evidence="1" key="1">
    <citation type="submission" date="2018-05" db="EMBL/GenBank/DDBJ databases">
        <authorList>
            <person name="Lanie J.A."/>
            <person name="Ng W.-L."/>
            <person name="Kazmierczak K.M."/>
            <person name="Andrzejewski T.M."/>
            <person name="Davidsen T.M."/>
            <person name="Wayne K.J."/>
            <person name="Tettelin H."/>
            <person name="Glass J.I."/>
            <person name="Rusch D."/>
            <person name="Podicherti R."/>
            <person name="Tsui H.-C.T."/>
            <person name="Winkler M.E."/>
        </authorList>
    </citation>
    <scope>NUCLEOTIDE SEQUENCE</scope>
</reference>
<accession>A0A383CWJ1</accession>
<dbReference type="InterPro" id="IPR011990">
    <property type="entry name" value="TPR-like_helical_dom_sf"/>
</dbReference>
<proteinExistence type="predicted"/>
<organism evidence="1">
    <name type="scientific">marine metagenome</name>
    <dbReference type="NCBI Taxonomy" id="408172"/>
    <lineage>
        <taxon>unclassified sequences</taxon>
        <taxon>metagenomes</taxon>
        <taxon>ecological metagenomes</taxon>
    </lineage>
</organism>
<name>A0A383CWJ1_9ZZZZ</name>
<gene>
    <name evidence="1" type="ORF">METZ01_LOCUS488872</name>
</gene>
<sequence length="107" mass="11473">MFSLKYITPLFFSGAFFATIIVGHSATAKADCLLPTGCDDQPIAAPKTTPTGTTAFARAVTALEDGYYEEAVDALLVIAEEDPENADIFNQLGYANSQLQNYDQALT</sequence>
<dbReference type="EMBL" id="UINC01211916">
    <property type="protein sequence ID" value="SVE36018.1"/>
    <property type="molecule type" value="Genomic_DNA"/>
</dbReference>
<protein>
    <submittedName>
        <fullName evidence="1">Uncharacterized protein</fullName>
    </submittedName>
</protein>
<evidence type="ECO:0000313" key="1">
    <source>
        <dbReference type="EMBL" id="SVE36018.1"/>
    </source>
</evidence>